<feature type="region of interest" description="Disordered" evidence="1">
    <location>
        <begin position="466"/>
        <end position="505"/>
    </location>
</feature>
<accession>A0A2S8GQ89</accession>
<protein>
    <recommendedName>
        <fullName evidence="3">Peptidase M56 domain-containing protein</fullName>
    </recommendedName>
</protein>
<feature type="region of interest" description="Disordered" evidence="1">
    <location>
        <begin position="417"/>
        <end position="443"/>
    </location>
</feature>
<dbReference type="Gene3D" id="3.30.2010.10">
    <property type="entry name" value="Metalloproteases ('zincins'), catalytic domain"/>
    <property type="match status" value="1"/>
</dbReference>
<reference evidence="4 5" key="1">
    <citation type="submission" date="2018-02" db="EMBL/GenBank/DDBJ databases">
        <title>Comparative genomes isolates from brazilian mangrove.</title>
        <authorList>
            <person name="Araujo J.E."/>
            <person name="Taketani R.G."/>
            <person name="Silva M.C.P."/>
            <person name="Loureco M.V."/>
            <person name="Andreote F.D."/>
        </authorList>
    </citation>
    <scope>NUCLEOTIDE SEQUENCE [LARGE SCALE GENOMIC DNA]</scope>
    <source>
        <strain evidence="4 5">Nap-Phe MGV</strain>
    </source>
</reference>
<dbReference type="RefSeq" id="WP_105335071.1">
    <property type="nucleotide sequence ID" value="NZ_PUHZ01000009.1"/>
</dbReference>
<dbReference type="InterPro" id="IPR052173">
    <property type="entry name" value="Beta-lactam_resp_regulator"/>
</dbReference>
<organism evidence="4 5">
    <name type="scientific">Blastopirellula marina</name>
    <dbReference type="NCBI Taxonomy" id="124"/>
    <lineage>
        <taxon>Bacteria</taxon>
        <taxon>Pseudomonadati</taxon>
        <taxon>Planctomycetota</taxon>
        <taxon>Planctomycetia</taxon>
        <taxon>Pirellulales</taxon>
        <taxon>Pirellulaceae</taxon>
        <taxon>Blastopirellula</taxon>
    </lineage>
</organism>
<feature type="transmembrane region" description="Helical" evidence="2">
    <location>
        <begin position="50"/>
        <end position="68"/>
    </location>
</feature>
<dbReference type="Proteomes" id="UP000237819">
    <property type="component" value="Unassembled WGS sequence"/>
</dbReference>
<feature type="domain" description="Peptidase M56" evidence="3">
    <location>
        <begin position="118"/>
        <end position="312"/>
    </location>
</feature>
<dbReference type="Pfam" id="PF05569">
    <property type="entry name" value="Peptidase_M56"/>
    <property type="match status" value="1"/>
</dbReference>
<evidence type="ECO:0000313" key="5">
    <source>
        <dbReference type="Proteomes" id="UP000237819"/>
    </source>
</evidence>
<dbReference type="PANTHER" id="PTHR34978">
    <property type="entry name" value="POSSIBLE SENSOR-TRANSDUCER PROTEIN BLAR"/>
    <property type="match status" value="1"/>
</dbReference>
<dbReference type="OrthoDB" id="291597at2"/>
<dbReference type="PANTHER" id="PTHR34978:SF3">
    <property type="entry name" value="SLR0241 PROTEIN"/>
    <property type="match status" value="1"/>
</dbReference>
<dbReference type="CDD" id="cd07341">
    <property type="entry name" value="M56_BlaR1_MecR1_like"/>
    <property type="match status" value="1"/>
</dbReference>
<dbReference type="InterPro" id="IPR008756">
    <property type="entry name" value="Peptidase_M56"/>
</dbReference>
<evidence type="ECO:0000256" key="2">
    <source>
        <dbReference type="SAM" id="Phobius"/>
    </source>
</evidence>
<evidence type="ECO:0000259" key="3">
    <source>
        <dbReference type="Pfam" id="PF05569"/>
    </source>
</evidence>
<evidence type="ECO:0000256" key="1">
    <source>
        <dbReference type="SAM" id="MobiDB-lite"/>
    </source>
</evidence>
<feature type="transmembrane region" description="Helical" evidence="2">
    <location>
        <begin position="350"/>
        <end position="369"/>
    </location>
</feature>
<comment type="caution">
    <text evidence="4">The sequence shown here is derived from an EMBL/GenBank/DDBJ whole genome shotgun (WGS) entry which is preliminary data.</text>
</comment>
<name>A0A2S8GQ89_9BACT</name>
<feature type="region of interest" description="Disordered" evidence="1">
    <location>
        <begin position="100"/>
        <end position="131"/>
    </location>
</feature>
<keyword evidence="2" id="KW-0472">Membrane</keyword>
<dbReference type="EMBL" id="PUHZ01000009">
    <property type="protein sequence ID" value="PQO46593.1"/>
    <property type="molecule type" value="Genomic_DNA"/>
</dbReference>
<keyword evidence="2" id="KW-1133">Transmembrane helix</keyword>
<feature type="transmembrane region" description="Helical" evidence="2">
    <location>
        <begin position="20"/>
        <end position="38"/>
    </location>
</feature>
<evidence type="ECO:0000313" key="4">
    <source>
        <dbReference type="EMBL" id="PQO46593.1"/>
    </source>
</evidence>
<sequence>MWSFLQSPLAMKLTFVLLHFGWQALLLFCVWRIASTLMPQKSATARYNGALATLGLMLLCPVLTFLALDTWSLPQQQQTAYTSSETTLPVDERLASSEMADEPGQLDASMPGTTSSDSLDEHSVSTSSPNSTTSLLLIYQPYLMLLWLGGVMLLGLRICVSYLGTVWLRNVGLTQVDVDVLVLFSQIARQLNLVHLPPIAFSNRISQAMTVGLMRPMVLLPVAWMTEISPDVLEAVLAHELAHVRRSDLWINFLQRVAETVFFYHPAVWLLSAEIRRHRESSCDELAVAVTGQRLDYARSLQEIAHWQLAHGSPSLAAGFLGQRRGDLLARVRHILGATPPQAGERSWPAGLILAIVPLLLWAGSAIFFPQISPQALAEETTQETPIEEEKDLPVVPPHFHPPHSHGFPPHRHPMRIPPRSDNDGFAPRAGDPPPINVMPPNDQPFRRAIRAMRLELRDLREEVERLKQEQEIHPSAGRRSPPRRHGGWPVDDPIGGPVNDEASD</sequence>
<gene>
    <name evidence="4" type="ORF">C5Y93_08990</name>
</gene>
<keyword evidence="2" id="KW-0812">Transmembrane</keyword>
<proteinExistence type="predicted"/>
<dbReference type="AlphaFoldDB" id="A0A2S8GQ89"/>
<feature type="transmembrane region" description="Helical" evidence="2">
    <location>
        <begin position="139"/>
        <end position="160"/>
    </location>
</feature>